<dbReference type="Proteomes" id="UP000202583">
    <property type="component" value="Segment"/>
</dbReference>
<organism evidence="1 2">
    <name type="scientific">Ralstonia phage RSF1</name>
    <dbReference type="NCBI Taxonomy" id="1689679"/>
    <lineage>
        <taxon>Viruses</taxon>
        <taxon>Duplodnaviria</taxon>
        <taxon>Heunggongvirae</taxon>
        <taxon>Uroviricota</taxon>
        <taxon>Caudoviricetes</taxon>
        <taxon>Chimalliviridae</taxon>
        <taxon>Chiangmaivirus</taxon>
        <taxon>Chiangmaivirus RSF1</taxon>
    </lineage>
</organism>
<reference evidence="1 2" key="1">
    <citation type="submission" date="2015-07" db="EMBL/GenBank/DDBJ databases">
        <title>Two Asian jumbo phage RSL2 and RSF1 infecting the phytopathogen Ralstonia solanacearum share common features related to the phi-KZ-like phages.</title>
        <authorList>
            <person name="Kawasaki T."/>
            <person name="Fujie M."/>
            <person name="Chatchawankanphanich O."/>
            <person name="Ogata H."/>
            <person name="Yamada T."/>
        </authorList>
    </citation>
    <scope>NUCLEOTIDE SEQUENCE [LARGE SCALE GENOMIC DNA]</scope>
    <source>
        <strain evidence="1 2">RSF1</strain>
    </source>
</reference>
<accession>A0A0K2QRE7</accession>
<protein>
    <submittedName>
        <fullName evidence="1">Uncharacterized protein</fullName>
    </submittedName>
</protein>
<sequence length="420" mass="47220">MSEKDLGVVIAIQIAPFEELENGSIEVQFDGADADTDGYGVYLRHENGMAIHSKDCKTEADAIKRARELCKEYGVKVEPYQWQNGLVHMGPDVVVDDNKAFEAFARKQPFIKDVQRYEADHPNYPNEYGHYDTKNARIVWDGAAAWVLAVLGRTDIPRDYLNGGDIRVVVEGRTGVGKSALCGIICEKLKTLGIPVTWNQEEYESGRQDRPWEVEFQELCIGATVRVCERNLVPDLIYKDKVSGNYRFRTEQPMERVDALHSEIQGHDRVRMVKQAIDTYVRDEMFNISATDPDRQKKITGLKVELCSYLLESGIPDEEKTGGIADLLSSRAVASKLVDEANAMPAPVNVNVQEETVWHRGKVTGISVSSPIRIVVDYDGFIQSHTGDLVEKIISFLEFGDVIEVDNKEKPTQIRLANKQ</sequence>
<proteinExistence type="predicted"/>
<dbReference type="EMBL" id="AP014927">
    <property type="protein sequence ID" value="BAS04931.1"/>
    <property type="molecule type" value="Genomic_DNA"/>
</dbReference>
<keyword evidence="2" id="KW-1185">Reference proteome</keyword>
<evidence type="ECO:0000313" key="2">
    <source>
        <dbReference type="Proteomes" id="UP000202583"/>
    </source>
</evidence>
<evidence type="ECO:0000313" key="1">
    <source>
        <dbReference type="EMBL" id="BAS04931.1"/>
    </source>
</evidence>
<dbReference type="GeneID" id="26634600"/>
<dbReference type="KEGG" id="vg:26634600"/>
<dbReference type="RefSeq" id="YP_009207943.1">
    <property type="nucleotide sequence ID" value="NC_028899.1"/>
</dbReference>
<name>A0A0K2QRE7_9CAUD</name>
<dbReference type="OrthoDB" id="30427at10239"/>